<feature type="transmembrane region" description="Helical" evidence="10">
    <location>
        <begin position="309"/>
        <end position="328"/>
    </location>
</feature>
<name>A0A8R2R2Y4_BOMMO</name>
<reference evidence="12" key="1">
    <citation type="journal article" date="2008" name="Insect Biochem. Mol. Biol.">
        <title>The genome of a lepidopteran model insect, the silkworm Bombyx mori.</title>
        <authorList>
            <consortium name="International Silkworm Genome Consortium"/>
        </authorList>
    </citation>
    <scope>NUCLEOTIDE SEQUENCE [LARGE SCALE GENOMIC DNA]</scope>
    <source>
        <strain evidence="12">p50T</strain>
    </source>
</reference>
<feature type="transmembrane region" description="Helical" evidence="10">
    <location>
        <begin position="371"/>
        <end position="393"/>
    </location>
</feature>
<keyword evidence="6 10" id="KW-1133">Transmembrane helix</keyword>
<evidence type="ECO:0000256" key="1">
    <source>
        <dbReference type="ARBA" id="ARBA00004651"/>
    </source>
</evidence>
<dbReference type="PANTHER" id="PTHR21137">
    <property type="entry name" value="ODORANT RECEPTOR"/>
    <property type="match status" value="1"/>
</dbReference>
<evidence type="ECO:0000256" key="10">
    <source>
        <dbReference type="SAM" id="Phobius"/>
    </source>
</evidence>
<accession>A0A8R2R2Y4</accession>
<evidence type="ECO:0000256" key="5">
    <source>
        <dbReference type="ARBA" id="ARBA00022725"/>
    </source>
</evidence>
<evidence type="ECO:0000256" key="4">
    <source>
        <dbReference type="ARBA" id="ARBA00022692"/>
    </source>
</evidence>
<feature type="transmembrane region" description="Helical" evidence="10">
    <location>
        <begin position="146"/>
        <end position="163"/>
    </location>
</feature>
<dbReference type="GO" id="GO:0004984">
    <property type="term" value="F:olfactory receptor activity"/>
    <property type="evidence" value="ECO:0007669"/>
    <property type="project" value="InterPro"/>
</dbReference>
<keyword evidence="8" id="KW-0675">Receptor</keyword>
<dbReference type="PANTHER" id="PTHR21137:SF35">
    <property type="entry name" value="ODORANT RECEPTOR 19A-RELATED"/>
    <property type="match status" value="1"/>
</dbReference>
<evidence type="ECO:0000313" key="11">
    <source>
        <dbReference type="EnsemblMetazoa" id="XP_037872319.1"/>
    </source>
</evidence>
<evidence type="ECO:0000256" key="6">
    <source>
        <dbReference type="ARBA" id="ARBA00022989"/>
    </source>
</evidence>
<feature type="transmembrane region" description="Helical" evidence="10">
    <location>
        <begin position="236"/>
        <end position="257"/>
    </location>
</feature>
<gene>
    <name evidence="11" type="primary">692471</name>
</gene>
<proteinExistence type="predicted"/>
<dbReference type="GO" id="GO:0005549">
    <property type="term" value="F:odorant binding"/>
    <property type="evidence" value="ECO:0007669"/>
    <property type="project" value="InterPro"/>
</dbReference>
<evidence type="ECO:0008006" key="13">
    <source>
        <dbReference type="Google" id="ProtNLM"/>
    </source>
</evidence>
<dbReference type="Pfam" id="PF02949">
    <property type="entry name" value="7tm_6"/>
    <property type="match status" value="1"/>
</dbReference>
<comment type="subcellular location">
    <subcellularLocation>
        <location evidence="1">Cell membrane</location>
        <topology evidence="1">Multi-pass membrane protein</topology>
    </subcellularLocation>
</comment>
<dbReference type="AlphaFoldDB" id="A0A8R2R2Y4"/>
<feature type="transmembrane region" description="Helical" evidence="10">
    <location>
        <begin position="175"/>
        <end position="196"/>
    </location>
</feature>
<keyword evidence="5" id="KW-0552">Olfaction</keyword>
<evidence type="ECO:0000256" key="8">
    <source>
        <dbReference type="ARBA" id="ARBA00023170"/>
    </source>
</evidence>
<evidence type="ECO:0000256" key="9">
    <source>
        <dbReference type="ARBA" id="ARBA00023224"/>
    </source>
</evidence>
<keyword evidence="4 10" id="KW-0812">Transmembrane</keyword>
<reference evidence="11" key="2">
    <citation type="submission" date="2022-06" db="UniProtKB">
        <authorList>
            <consortium name="EnsemblMetazoa"/>
        </authorList>
    </citation>
    <scope>IDENTIFICATION</scope>
    <source>
        <strain evidence="11">p50T (Dazao)</strain>
    </source>
</reference>
<dbReference type="GO" id="GO:0007165">
    <property type="term" value="P:signal transduction"/>
    <property type="evidence" value="ECO:0007669"/>
    <property type="project" value="UniProtKB-KW"/>
</dbReference>
<sequence length="510" mass="59651">MRHDNRLIVDSADYSRLQLTQESVTVDILDTFLWILPILLLPEPHSPCLRIVTISSHYPSLDFVSQSTSVLGGVYGIVDCDTIHDQLALYKSLINHHLKYFRPVEKPQEFQYMKWVQYHLKYIDGWPKMDMNKKNVSKIRFHKRHLLVVEQTITFLSQMFYIVKNYGKLSFFEIGHSYITALMTIVIFSRSVVTALGRYRKIARYFVSSLHLYHYKDISEYALQTHLLVHRLSHYYTVYLISLVVTGMLLFNITPLYNNISSGVFNSPRPENMTFQHAVYLGLPFDYTTDIKGYFVVCILNWHLSHIAASYFCTFDLFLSLLILHLWGHLRIILNNLKTFPKPYTNNSMYTEEENQVVLLKLQECIRYHNFIISFTVMMSNVYDVVIIVYYLFHQVTGCLLLLQCSTLEWESLSRYGPLTLIIFQQLIQVSMIFEILGFLSDKLPNAVYSIPWEAMNVTNRKLVQVLLQKSQKPIQFKAMNMMSVGVQTMASIIKTSISYFIMLRTIARD</sequence>
<dbReference type="Proteomes" id="UP000005204">
    <property type="component" value="Unassembled WGS sequence"/>
</dbReference>
<protein>
    <recommendedName>
        <fullName evidence="13">Odorant receptor</fullName>
    </recommendedName>
</protein>
<organism evidence="11 12">
    <name type="scientific">Bombyx mori</name>
    <name type="common">Silk moth</name>
    <dbReference type="NCBI Taxonomy" id="7091"/>
    <lineage>
        <taxon>Eukaryota</taxon>
        <taxon>Metazoa</taxon>
        <taxon>Ecdysozoa</taxon>
        <taxon>Arthropoda</taxon>
        <taxon>Hexapoda</taxon>
        <taxon>Insecta</taxon>
        <taxon>Pterygota</taxon>
        <taxon>Neoptera</taxon>
        <taxon>Endopterygota</taxon>
        <taxon>Lepidoptera</taxon>
        <taxon>Glossata</taxon>
        <taxon>Ditrysia</taxon>
        <taxon>Bombycoidea</taxon>
        <taxon>Bombycidae</taxon>
        <taxon>Bombycinae</taxon>
        <taxon>Bombyx</taxon>
    </lineage>
</organism>
<keyword evidence="7 10" id="KW-0472">Membrane</keyword>
<evidence type="ECO:0000256" key="3">
    <source>
        <dbReference type="ARBA" id="ARBA00022606"/>
    </source>
</evidence>
<dbReference type="EnsemblMetazoa" id="XM_038016391.1">
    <property type="protein sequence ID" value="XP_037872319.1"/>
    <property type="gene ID" value="GeneID_692471"/>
</dbReference>
<evidence type="ECO:0000313" key="12">
    <source>
        <dbReference type="Proteomes" id="UP000005204"/>
    </source>
</evidence>
<keyword evidence="12" id="KW-1185">Reference proteome</keyword>
<evidence type="ECO:0000256" key="2">
    <source>
        <dbReference type="ARBA" id="ARBA00022475"/>
    </source>
</evidence>
<dbReference type="GO" id="GO:0005886">
    <property type="term" value="C:plasma membrane"/>
    <property type="evidence" value="ECO:0007669"/>
    <property type="project" value="UniProtKB-SubCell"/>
</dbReference>
<evidence type="ECO:0000256" key="7">
    <source>
        <dbReference type="ARBA" id="ARBA00023136"/>
    </source>
</evidence>
<keyword evidence="2" id="KW-1003">Cell membrane</keyword>
<dbReference type="InterPro" id="IPR004117">
    <property type="entry name" value="7tm6_olfct_rcpt"/>
</dbReference>
<keyword evidence="3" id="KW-0716">Sensory transduction</keyword>
<keyword evidence="9" id="KW-0807">Transducer</keyword>